<evidence type="ECO:0000313" key="2">
    <source>
        <dbReference type="Proteomes" id="UP000724584"/>
    </source>
</evidence>
<proteinExistence type="predicted"/>
<keyword evidence="1" id="KW-0378">Hydrolase</keyword>
<keyword evidence="2" id="KW-1185">Reference proteome</keyword>
<evidence type="ECO:0000313" key="1">
    <source>
        <dbReference type="EMBL" id="KAH6637276.1"/>
    </source>
</evidence>
<name>A0ACB7PDJ4_9PEZI</name>
<sequence length="323" mass="34853">MKLLNVLLGAVAASSALAAPAPDAPTPTTKEKRAGKFKFVGVNQSGAEFGKDTLPGQLGKHYTWPAKSSIDTLIGKGMNTFRIPIMMERLIPTKMTGTVNATYSQGLTDIVSYVTGKGAYAVIDPHNFGRYYEQIITDVDGFKAWWTTTAKIFSSNDKVIFDTNNEYHDMDDKLVFNLNQAAIDGIRDAGATSQLIFVEGNSWTGAWTWVSSGNGASLLNLSDPAGSDKLVYEMHQYLDSDGSGTSEACVSGTVGQERLREATAWLKASGKRGILGETAGGANAQCIAALTGMLAHMAENADVWMGWLWWGGGPWWGTYMYSM</sequence>
<dbReference type="EMBL" id="JAGIZQ010000003">
    <property type="protein sequence ID" value="KAH6637276.1"/>
    <property type="molecule type" value="Genomic_DNA"/>
</dbReference>
<comment type="caution">
    <text evidence="1">The sequence shown here is derived from an EMBL/GenBank/DDBJ whole genome shotgun (WGS) entry which is preliminary data.</text>
</comment>
<accession>A0ACB7PDJ4</accession>
<organism evidence="1 2">
    <name type="scientific">Chaetomium tenue</name>
    <dbReference type="NCBI Taxonomy" id="1854479"/>
    <lineage>
        <taxon>Eukaryota</taxon>
        <taxon>Fungi</taxon>
        <taxon>Dikarya</taxon>
        <taxon>Ascomycota</taxon>
        <taxon>Pezizomycotina</taxon>
        <taxon>Sordariomycetes</taxon>
        <taxon>Sordariomycetidae</taxon>
        <taxon>Sordariales</taxon>
        <taxon>Chaetomiaceae</taxon>
        <taxon>Chaetomium</taxon>
    </lineage>
</organism>
<reference evidence="1 2" key="1">
    <citation type="journal article" date="2021" name="Nat. Commun.">
        <title>Genetic determinants of endophytism in the Arabidopsis root mycobiome.</title>
        <authorList>
            <person name="Mesny F."/>
            <person name="Miyauchi S."/>
            <person name="Thiergart T."/>
            <person name="Pickel B."/>
            <person name="Atanasova L."/>
            <person name="Karlsson M."/>
            <person name="Huettel B."/>
            <person name="Barry K.W."/>
            <person name="Haridas S."/>
            <person name="Chen C."/>
            <person name="Bauer D."/>
            <person name="Andreopoulos W."/>
            <person name="Pangilinan J."/>
            <person name="LaButti K."/>
            <person name="Riley R."/>
            <person name="Lipzen A."/>
            <person name="Clum A."/>
            <person name="Drula E."/>
            <person name="Henrissat B."/>
            <person name="Kohler A."/>
            <person name="Grigoriev I.V."/>
            <person name="Martin F.M."/>
            <person name="Hacquard S."/>
        </authorList>
    </citation>
    <scope>NUCLEOTIDE SEQUENCE [LARGE SCALE GENOMIC DNA]</scope>
    <source>
        <strain evidence="1 2">MPI-SDFR-AT-0079</strain>
    </source>
</reference>
<gene>
    <name evidence="1" type="ORF">F5144DRAFT_547268</name>
</gene>
<dbReference type="Proteomes" id="UP000724584">
    <property type="component" value="Unassembled WGS sequence"/>
</dbReference>
<protein>
    <submittedName>
        <fullName evidence="1">Glycoside hydrolase family 5 protein</fullName>
    </submittedName>
</protein>